<evidence type="ECO:0000313" key="1">
    <source>
        <dbReference type="EMBL" id="GAJ06784.1"/>
    </source>
</evidence>
<organism evidence="1">
    <name type="scientific">marine sediment metagenome</name>
    <dbReference type="NCBI Taxonomy" id="412755"/>
    <lineage>
        <taxon>unclassified sequences</taxon>
        <taxon>metagenomes</taxon>
        <taxon>ecological metagenomes</taxon>
    </lineage>
</organism>
<name>X1TNE5_9ZZZZ</name>
<protein>
    <submittedName>
        <fullName evidence="1">Uncharacterized protein</fullName>
    </submittedName>
</protein>
<accession>X1TNE5</accession>
<gene>
    <name evidence="1" type="ORF">S12H4_45137</name>
</gene>
<proteinExistence type="predicted"/>
<sequence>LSVNSGNLRVLIPFSESSNLISSILSSIS</sequence>
<dbReference type="EMBL" id="BARW01027877">
    <property type="protein sequence ID" value="GAJ06784.1"/>
    <property type="molecule type" value="Genomic_DNA"/>
</dbReference>
<comment type="caution">
    <text evidence="1">The sequence shown here is derived from an EMBL/GenBank/DDBJ whole genome shotgun (WGS) entry which is preliminary data.</text>
</comment>
<dbReference type="AlphaFoldDB" id="X1TNE5"/>
<feature type="non-terminal residue" evidence="1">
    <location>
        <position position="1"/>
    </location>
</feature>
<reference evidence="1" key="1">
    <citation type="journal article" date="2014" name="Front. Microbiol.">
        <title>High frequency of phylogenetically diverse reductive dehalogenase-homologous genes in deep subseafloor sedimentary metagenomes.</title>
        <authorList>
            <person name="Kawai M."/>
            <person name="Futagami T."/>
            <person name="Toyoda A."/>
            <person name="Takaki Y."/>
            <person name="Nishi S."/>
            <person name="Hori S."/>
            <person name="Arai W."/>
            <person name="Tsubouchi T."/>
            <person name="Morono Y."/>
            <person name="Uchiyama I."/>
            <person name="Ito T."/>
            <person name="Fujiyama A."/>
            <person name="Inagaki F."/>
            <person name="Takami H."/>
        </authorList>
    </citation>
    <scope>NUCLEOTIDE SEQUENCE</scope>
    <source>
        <strain evidence="1">Expedition CK06-06</strain>
    </source>
</reference>